<keyword evidence="3" id="KW-1185">Reference proteome</keyword>
<evidence type="ECO:0000259" key="1">
    <source>
        <dbReference type="Pfam" id="PF01636"/>
    </source>
</evidence>
<feature type="domain" description="Aminoglycoside phosphotransferase" evidence="1">
    <location>
        <begin position="86"/>
        <end position="254"/>
    </location>
</feature>
<evidence type="ECO:0000313" key="3">
    <source>
        <dbReference type="Proteomes" id="UP000799437"/>
    </source>
</evidence>
<proteinExistence type="predicted"/>
<evidence type="ECO:0000313" key="2">
    <source>
        <dbReference type="EMBL" id="KAF2757271.1"/>
    </source>
</evidence>
<dbReference type="RefSeq" id="XP_033599722.1">
    <property type="nucleotide sequence ID" value="XM_033745522.1"/>
</dbReference>
<dbReference type="InterPro" id="IPR051678">
    <property type="entry name" value="AGP_Transferase"/>
</dbReference>
<dbReference type="SUPFAM" id="SSF56112">
    <property type="entry name" value="Protein kinase-like (PK-like)"/>
    <property type="match status" value="1"/>
</dbReference>
<protein>
    <recommendedName>
        <fullName evidence="1">Aminoglycoside phosphotransferase domain-containing protein</fullName>
    </recommendedName>
</protein>
<dbReference type="PANTHER" id="PTHR21310:SF54">
    <property type="entry name" value="AMINOGLYCOSIDE PHOSPHOTRANSFERASE DOMAIN-CONTAINING PROTEIN"/>
    <property type="match status" value="1"/>
</dbReference>
<dbReference type="OrthoDB" id="5404599at2759"/>
<name>A0A6A6W866_9PEZI</name>
<accession>A0A6A6W866</accession>
<sequence length="298" mass="34107">MRQAQNLDLVTYIGLDSIDFRETSFFRARSDGEPTPELPTPAIVREARMGKTQGIAEFRAVNLLVKYGPSSCVPLYEALVTMFIRHQVGTKVPVPEVFGWRVEGNYVYIYLSLIQGQTLDSCWRSLQEREKVAISGQLGGVIATLQSITQDPASEIVGSVLRGPVQDMYFRGEPEAGPFSDVAAFNNRIQYLATGGRLDKQSDPYRHLLRDTSRIYFTHADLHLDNIIIAGPVGSRYINGIIDWRQAGWYPEFWEYCKMHIGVDYEHEWRTLGWIQQITMPYQTEAVAMLEYWQWRSP</sequence>
<dbReference type="Pfam" id="PF01636">
    <property type="entry name" value="APH"/>
    <property type="match status" value="1"/>
</dbReference>
<organism evidence="2 3">
    <name type="scientific">Pseudovirgaria hyperparasitica</name>
    <dbReference type="NCBI Taxonomy" id="470096"/>
    <lineage>
        <taxon>Eukaryota</taxon>
        <taxon>Fungi</taxon>
        <taxon>Dikarya</taxon>
        <taxon>Ascomycota</taxon>
        <taxon>Pezizomycotina</taxon>
        <taxon>Dothideomycetes</taxon>
        <taxon>Dothideomycetes incertae sedis</taxon>
        <taxon>Acrospermales</taxon>
        <taxon>Acrospermaceae</taxon>
        <taxon>Pseudovirgaria</taxon>
    </lineage>
</organism>
<dbReference type="InterPro" id="IPR002575">
    <property type="entry name" value="Aminoglycoside_PTrfase"/>
</dbReference>
<dbReference type="PANTHER" id="PTHR21310">
    <property type="entry name" value="AMINOGLYCOSIDE PHOSPHOTRANSFERASE-RELATED-RELATED"/>
    <property type="match status" value="1"/>
</dbReference>
<dbReference type="Proteomes" id="UP000799437">
    <property type="component" value="Unassembled WGS sequence"/>
</dbReference>
<dbReference type="EMBL" id="ML996573">
    <property type="protein sequence ID" value="KAF2757271.1"/>
    <property type="molecule type" value="Genomic_DNA"/>
</dbReference>
<dbReference type="AlphaFoldDB" id="A0A6A6W866"/>
<reference evidence="2" key="1">
    <citation type="journal article" date="2020" name="Stud. Mycol.">
        <title>101 Dothideomycetes genomes: a test case for predicting lifestyles and emergence of pathogens.</title>
        <authorList>
            <person name="Haridas S."/>
            <person name="Albert R."/>
            <person name="Binder M."/>
            <person name="Bloem J."/>
            <person name="Labutti K."/>
            <person name="Salamov A."/>
            <person name="Andreopoulos B."/>
            <person name="Baker S."/>
            <person name="Barry K."/>
            <person name="Bills G."/>
            <person name="Bluhm B."/>
            <person name="Cannon C."/>
            <person name="Castanera R."/>
            <person name="Culley D."/>
            <person name="Daum C."/>
            <person name="Ezra D."/>
            <person name="Gonzalez J."/>
            <person name="Henrissat B."/>
            <person name="Kuo A."/>
            <person name="Liang C."/>
            <person name="Lipzen A."/>
            <person name="Lutzoni F."/>
            <person name="Magnuson J."/>
            <person name="Mondo S."/>
            <person name="Nolan M."/>
            <person name="Ohm R."/>
            <person name="Pangilinan J."/>
            <person name="Park H.-J."/>
            <person name="Ramirez L."/>
            <person name="Alfaro M."/>
            <person name="Sun H."/>
            <person name="Tritt A."/>
            <person name="Yoshinaga Y."/>
            <person name="Zwiers L.-H."/>
            <person name="Turgeon B."/>
            <person name="Goodwin S."/>
            <person name="Spatafora J."/>
            <person name="Crous P."/>
            <person name="Grigoriev I."/>
        </authorList>
    </citation>
    <scope>NUCLEOTIDE SEQUENCE</scope>
    <source>
        <strain evidence="2">CBS 121739</strain>
    </source>
</reference>
<gene>
    <name evidence="2" type="ORF">EJ05DRAFT_486341</name>
</gene>
<dbReference type="InterPro" id="IPR011009">
    <property type="entry name" value="Kinase-like_dom_sf"/>
</dbReference>
<dbReference type="GeneID" id="54486576"/>